<evidence type="ECO:0000313" key="1">
    <source>
        <dbReference type="EMBL" id="JAI08333.1"/>
    </source>
</evidence>
<organism evidence="1">
    <name type="scientific">Anguilla anguilla</name>
    <name type="common">European freshwater eel</name>
    <name type="synonym">Muraena anguilla</name>
    <dbReference type="NCBI Taxonomy" id="7936"/>
    <lineage>
        <taxon>Eukaryota</taxon>
        <taxon>Metazoa</taxon>
        <taxon>Chordata</taxon>
        <taxon>Craniata</taxon>
        <taxon>Vertebrata</taxon>
        <taxon>Euteleostomi</taxon>
        <taxon>Actinopterygii</taxon>
        <taxon>Neopterygii</taxon>
        <taxon>Teleostei</taxon>
        <taxon>Anguilliformes</taxon>
        <taxon>Anguillidae</taxon>
        <taxon>Anguilla</taxon>
    </lineage>
</organism>
<sequence>MWLDWSVESMRRNQRYLRIAFNRVSRCAKTGANHQLRQLWIFRLGCDLVQHFREYANGRC</sequence>
<proteinExistence type="predicted"/>
<protein>
    <submittedName>
        <fullName evidence="1">Uncharacterized protein</fullName>
    </submittedName>
</protein>
<name>A0A0E9Y021_ANGAN</name>
<reference evidence="1" key="1">
    <citation type="submission" date="2014-11" db="EMBL/GenBank/DDBJ databases">
        <authorList>
            <person name="Amaro Gonzalez C."/>
        </authorList>
    </citation>
    <scope>NUCLEOTIDE SEQUENCE</scope>
</reference>
<reference evidence="1" key="2">
    <citation type="journal article" date="2015" name="Fish Shellfish Immunol.">
        <title>Early steps in the European eel (Anguilla anguilla)-Vibrio vulnificus interaction in the gills: Role of the RtxA13 toxin.</title>
        <authorList>
            <person name="Callol A."/>
            <person name="Pajuelo D."/>
            <person name="Ebbesson L."/>
            <person name="Teles M."/>
            <person name="MacKenzie S."/>
            <person name="Amaro C."/>
        </authorList>
    </citation>
    <scope>NUCLEOTIDE SEQUENCE</scope>
</reference>
<accession>A0A0E9Y021</accession>
<dbReference type="AlphaFoldDB" id="A0A0E9Y021"/>
<dbReference type="EMBL" id="GBXM01000245">
    <property type="protein sequence ID" value="JAI08333.1"/>
    <property type="molecule type" value="Transcribed_RNA"/>
</dbReference>